<organism evidence="14 15">
    <name type="scientific">Geothrix limicola</name>
    <dbReference type="NCBI Taxonomy" id="2927978"/>
    <lineage>
        <taxon>Bacteria</taxon>
        <taxon>Pseudomonadati</taxon>
        <taxon>Acidobacteriota</taxon>
        <taxon>Holophagae</taxon>
        <taxon>Holophagales</taxon>
        <taxon>Holophagaceae</taxon>
        <taxon>Geothrix</taxon>
    </lineage>
</organism>
<dbReference type="CDD" id="cd00082">
    <property type="entry name" value="HisKA"/>
    <property type="match status" value="1"/>
</dbReference>
<dbReference type="Pfam" id="PF00072">
    <property type="entry name" value="Response_reg"/>
    <property type="match status" value="1"/>
</dbReference>
<dbReference type="Pfam" id="PF13185">
    <property type="entry name" value="GAF_2"/>
    <property type="match status" value="2"/>
</dbReference>
<evidence type="ECO:0000259" key="11">
    <source>
        <dbReference type="PROSITE" id="PS50110"/>
    </source>
</evidence>
<evidence type="ECO:0000256" key="7">
    <source>
        <dbReference type="ARBA" id="ARBA00022840"/>
    </source>
</evidence>
<evidence type="ECO:0000256" key="4">
    <source>
        <dbReference type="ARBA" id="ARBA00022679"/>
    </source>
</evidence>
<comment type="catalytic activity">
    <reaction evidence="1">
        <text>ATP + protein L-histidine = ADP + protein N-phospho-L-histidine.</text>
        <dbReference type="EC" id="2.7.13.3"/>
    </reaction>
</comment>
<dbReference type="InterPro" id="IPR003594">
    <property type="entry name" value="HATPase_dom"/>
</dbReference>
<reference evidence="14 15" key="1">
    <citation type="journal article" date="2023" name="Antonie Van Leeuwenhoek">
        <title>Mesoterricola silvestris gen. nov., sp. nov., Mesoterricola sediminis sp. nov., Geothrix oryzae sp. nov., Geothrix edaphica sp. nov., Geothrix rubra sp. nov., and Geothrix limicola sp. nov., six novel members of Acidobacteriota isolated from soils.</title>
        <authorList>
            <person name="Itoh H."/>
            <person name="Sugisawa Y."/>
            <person name="Mise K."/>
            <person name="Xu Z."/>
            <person name="Kuniyasu M."/>
            <person name="Ushijima N."/>
            <person name="Kawano K."/>
            <person name="Kobayashi E."/>
            <person name="Shiratori Y."/>
            <person name="Masuda Y."/>
            <person name="Senoo K."/>
        </authorList>
    </citation>
    <scope>NUCLEOTIDE SEQUENCE [LARGE SCALE GENOMIC DNA]</scope>
    <source>
        <strain evidence="14 15">Red804</strain>
    </source>
</reference>
<keyword evidence="7" id="KW-0067">ATP-binding</keyword>
<dbReference type="Pfam" id="PF02518">
    <property type="entry name" value="HATPase_c"/>
    <property type="match status" value="1"/>
</dbReference>
<dbReference type="RefSeq" id="WP_285576724.1">
    <property type="nucleotide sequence ID" value="NZ_BSDE01000006.1"/>
</dbReference>
<dbReference type="InterPro" id="IPR013767">
    <property type="entry name" value="PAS_fold"/>
</dbReference>
<dbReference type="EC" id="2.7.13.3" evidence="2"/>
<dbReference type="InterPro" id="IPR035965">
    <property type="entry name" value="PAS-like_dom_sf"/>
</dbReference>
<evidence type="ECO:0000256" key="9">
    <source>
        <dbReference type="PROSITE-ProRule" id="PRU00169"/>
    </source>
</evidence>
<dbReference type="EMBL" id="BSDE01000006">
    <property type="protein sequence ID" value="GLH74430.1"/>
    <property type="molecule type" value="Genomic_DNA"/>
</dbReference>
<dbReference type="PROSITE" id="PS50109">
    <property type="entry name" value="HIS_KIN"/>
    <property type="match status" value="1"/>
</dbReference>
<dbReference type="InterPro" id="IPR000700">
    <property type="entry name" value="PAS-assoc_C"/>
</dbReference>
<dbReference type="PROSITE" id="PS50113">
    <property type="entry name" value="PAC"/>
    <property type="match status" value="2"/>
</dbReference>
<dbReference type="SMART" id="SM00086">
    <property type="entry name" value="PAC"/>
    <property type="match status" value="3"/>
</dbReference>
<evidence type="ECO:0000256" key="3">
    <source>
        <dbReference type="ARBA" id="ARBA00022553"/>
    </source>
</evidence>
<feature type="domain" description="PAS" evidence="12">
    <location>
        <begin position="300"/>
        <end position="342"/>
    </location>
</feature>
<evidence type="ECO:0000259" key="12">
    <source>
        <dbReference type="PROSITE" id="PS50112"/>
    </source>
</evidence>
<keyword evidence="3 9" id="KW-0597">Phosphoprotein</keyword>
<evidence type="ECO:0000256" key="5">
    <source>
        <dbReference type="ARBA" id="ARBA00022741"/>
    </source>
</evidence>
<evidence type="ECO:0000256" key="2">
    <source>
        <dbReference type="ARBA" id="ARBA00012438"/>
    </source>
</evidence>
<dbReference type="InterPro" id="IPR011006">
    <property type="entry name" value="CheY-like_superfamily"/>
</dbReference>
<feature type="domain" description="PAS" evidence="12">
    <location>
        <begin position="180"/>
        <end position="225"/>
    </location>
</feature>
<dbReference type="SMART" id="SM00065">
    <property type="entry name" value="GAF"/>
    <property type="match status" value="2"/>
</dbReference>
<dbReference type="SUPFAM" id="SSF55874">
    <property type="entry name" value="ATPase domain of HSP90 chaperone/DNA topoisomerase II/histidine kinase"/>
    <property type="match status" value="1"/>
</dbReference>
<dbReference type="CDD" id="cd00130">
    <property type="entry name" value="PAS"/>
    <property type="match status" value="2"/>
</dbReference>
<dbReference type="NCBIfam" id="TIGR00229">
    <property type="entry name" value="sensory_box"/>
    <property type="match status" value="3"/>
</dbReference>
<dbReference type="SUPFAM" id="SSF55781">
    <property type="entry name" value="GAF domain-like"/>
    <property type="match status" value="2"/>
</dbReference>
<dbReference type="Pfam" id="PF08448">
    <property type="entry name" value="PAS_4"/>
    <property type="match status" value="1"/>
</dbReference>
<dbReference type="Gene3D" id="1.10.287.130">
    <property type="match status" value="1"/>
</dbReference>
<keyword evidence="15" id="KW-1185">Reference proteome</keyword>
<feature type="domain" description="PAS" evidence="12">
    <location>
        <begin position="444"/>
        <end position="473"/>
    </location>
</feature>
<feature type="domain" description="PAC" evidence="13">
    <location>
        <begin position="500"/>
        <end position="552"/>
    </location>
</feature>
<dbReference type="SMART" id="SM00091">
    <property type="entry name" value="PAS"/>
    <property type="match status" value="3"/>
</dbReference>
<keyword evidence="8" id="KW-0902">Two-component regulatory system</keyword>
<dbReference type="Gene3D" id="3.40.50.2300">
    <property type="match status" value="1"/>
</dbReference>
<dbReference type="Gene3D" id="3.30.565.10">
    <property type="entry name" value="Histidine kinase-like ATPase, C-terminal domain"/>
    <property type="match status" value="1"/>
</dbReference>
<dbReference type="InterPro" id="IPR036890">
    <property type="entry name" value="HATPase_C_sf"/>
</dbReference>
<sequence>MPISETQRLILHNQVTDILAEASDLNAAAAGCLKAIGAGAGWTWGSLWMLDEAAGDLRIHSTWSAPDFHDEDFKAASTKLRFAPGQGLPGLTWSEGRPYWMEDLLVDERFLRRESARKAGLQSGFAFPVRLQERVLGVMAFFASRRRASDAEFVEMMAFLGSQMGQFIERKLAEERLKRSEERYRTVIEQSGEGIYLFDLDSGQILETNPAFRQLLGYGLEEMGGLRLVDVIAHDGASIQANVQKLRDNGRFRIGERKYKRKDGSLATVDVTLNRLPLPGGALAVAIVHDLSARRQAEAERDHLVEIMEATSDFVGIADPEGHAIYGNRAMRHLRGPDSPELNRPIREAHPPWAMRILVEEALPTARREGLWRGETAFLDAEGREVPISQLILAHRDPEGQVRFFSTVARDISSEKAKELDLQNAVKRLEDLRFAVDESTIFAITDARGVITEVNSRFCEVSGYTREELIGKTHAILKSGQHSKAFFKEMWEAITAGRVWRGEMKNRAKDGTFYWVDTTIVPWLDAEGRPERYMALRTVITEKKRAEEALLRREKQLEALVAAAREINTDLDIHLVMRRLVESALRLTEATHGTFGMLDDNQLVFHEALLHGDWSPFHITFRRGEGVPGYVMETCQPYVSNEARTDARILPEVHRRLDLYNLVSLPILGRKGELLGAIQIHNTRDHRPFDASDVAVLQGLAANAAVALENALRLEEERRRDEALRHTQKLESLGLLAGGIAHDFNNLLSAILGNLGLAVMETPEDSAAARHLQNIDRAVTRAADLTRQMLAYAGKGKRLVKRVDLNASVEDLARLLEASISKKIQLVLTLRPGLPGLLADPSQIEQLIMNLVINAADAIGEAEGTIQLETGLQTLDEGELAELFPGQTMEPGTFLTLDVSDDGSGIPPEILNRIFDPFFTTKTRGRGLGLSTMHGILRAQGGGIHICTEPGRGTTFRVFLPELAEGSAVHETRAEARPWRGHGTVLVVDDDDVVRATVRAQVESMGFQTLEARDGLEALNAYAGHAGHVDLVIMDFTMPHLDGREALEGIRAMDPQALVILCSGYEEDAAPQEGAVETPSTFLQKPFRMEDLRRAVREVMEAGGGDDIARLG</sequence>
<dbReference type="InterPro" id="IPR036097">
    <property type="entry name" value="HisK_dim/P_sf"/>
</dbReference>
<keyword evidence="5" id="KW-0547">Nucleotide-binding</keyword>
<dbReference type="Proteomes" id="UP001165069">
    <property type="component" value="Unassembled WGS sequence"/>
</dbReference>
<dbReference type="SUPFAM" id="SSF52172">
    <property type="entry name" value="CheY-like"/>
    <property type="match status" value="1"/>
</dbReference>
<protein>
    <recommendedName>
        <fullName evidence="2">histidine kinase</fullName>
        <ecNumber evidence="2">2.7.13.3</ecNumber>
    </recommendedName>
</protein>
<feature type="modified residue" description="4-aspartylphosphate" evidence="9">
    <location>
        <position position="1035"/>
    </location>
</feature>
<dbReference type="PANTHER" id="PTHR43065">
    <property type="entry name" value="SENSOR HISTIDINE KINASE"/>
    <property type="match status" value="1"/>
</dbReference>
<name>A0ABQ5QJ98_9BACT</name>
<dbReference type="PROSITE" id="PS50112">
    <property type="entry name" value="PAS"/>
    <property type="match status" value="3"/>
</dbReference>
<evidence type="ECO:0000256" key="6">
    <source>
        <dbReference type="ARBA" id="ARBA00022777"/>
    </source>
</evidence>
<comment type="caution">
    <text evidence="14">The sequence shown here is derived from an EMBL/GenBank/DDBJ whole genome shotgun (WGS) entry which is preliminary data.</text>
</comment>
<dbReference type="InterPro" id="IPR013655">
    <property type="entry name" value="PAS_fold_3"/>
</dbReference>
<accession>A0ABQ5QJ98</accession>
<dbReference type="PROSITE" id="PS50110">
    <property type="entry name" value="RESPONSE_REGULATORY"/>
    <property type="match status" value="1"/>
</dbReference>
<evidence type="ECO:0000259" key="13">
    <source>
        <dbReference type="PROSITE" id="PS50113"/>
    </source>
</evidence>
<evidence type="ECO:0000259" key="10">
    <source>
        <dbReference type="PROSITE" id="PS50109"/>
    </source>
</evidence>
<feature type="domain" description="Histidine kinase" evidence="10">
    <location>
        <begin position="739"/>
        <end position="964"/>
    </location>
</feature>
<dbReference type="InterPro" id="IPR013656">
    <property type="entry name" value="PAS_4"/>
</dbReference>
<dbReference type="PANTHER" id="PTHR43065:SF42">
    <property type="entry name" value="TWO-COMPONENT SENSOR PPRA"/>
    <property type="match status" value="1"/>
</dbReference>
<evidence type="ECO:0000313" key="14">
    <source>
        <dbReference type="EMBL" id="GLH74430.1"/>
    </source>
</evidence>
<dbReference type="SMART" id="SM00448">
    <property type="entry name" value="REC"/>
    <property type="match status" value="1"/>
</dbReference>
<gene>
    <name evidence="14" type="ORF">GETHLI_29320</name>
</gene>
<keyword evidence="6" id="KW-0418">Kinase</keyword>
<evidence type="ECO:0000256" key="1">
    <source>
        <dbReference type="ARBA" id="ARBA00000085"/>
    </source>
</evidence>
<dbReference type="InterPro" id="IPR003661">
    <property type="entry name" value="HisK_dim/P_dom"/>
</dbReference>
<dbReference type="InterPro" id="IPR005467">
    <property type="entry name" value="His_kinase_dom"/>
</dbReference>
<dbReference type="SMART" id="SM00388">
    <property type="entry name" value="HisKA"/>
    <property type="match status" value="1"/>
</dbReference>
<dbReference type="InterPro" id="IPR001789">
    <property type="entry name" value="Sig_transdc_resp-reg_receiver"/>
</dbReference>
<feature type="domain" description="Response regulatory" evidence="11">
    <location>
        <begin position="984"/>
        <end position="1100"/>
    </location>
</feature>
<dbReference type="SUPFAM" id="SSF47384">
    <property type="entry name" value="Homodimeric domain of signal transducing histidine kinase"/>
    <property type="match status" value="1"/>
</dbReference>
<dbReference type="InterPro" id="IPR029016">
    <property type="entry name" value="GAF-like_dom_sf"/>
</dbReference>
<dbReference type="InterPro" id="IPR004358">
    <property type="entry name" value="Sig_transdc_His_kin-like_C"/>
</dbReference>
<dbReference type="InterPro" id="IPR001610">
    <property type="entry name" value="PAC"/>
</dbReference>
<keyword evidence="4" id="KW-0808">Transferase</keyword>
<dbReference type="Pfam" id="PF08447">
    <property type="entry name" value="PAS_3"/>
    <property type="match status" value="1"/>
</dbReference>
<dbReference type="PRINTS" id="PR00344">
    <property type="entry name" value="BCTRLSENSOR"/>
</dbReference>
<dbReference type="Gene3D" id="3.30.450.40">
    <property type="match status" value="2"/>
</dbReference>
<dbReference type="SUPFAM" id="SSF55785">
    <property type="entry name" value="PYP-like sensor domain (PAS domain)"/>
    <property type="match status" value="3"/>
</dbReference>
<dbReference type="InterPro" id="IPR000014">
    <property type="entry name" value="PAS"/>
</dbReference>
<feature type="domain" description="PAC" evidence="13">
    <location>
        <begin position="372"/>
        <end position="424"/>
    </location>
</feature>
<dbReference type="SMART" id="SM00387">
    <property type="entry name" value="HATPase_c"/>
    <property type="match status" value="1"/>
</dbReference>
<evidence type="ECO:0000256" key="8">
    <source>
        <dbReference type="ARBA" id="ARBA00023012"/>
    </source>
</evidence>
<dbReference type="InterPro" id="IPR003018">
    <property type="entry name" value="GAF"/>
</dbReference>
<dbReference type="Gene3D" id="3.30.450.20">
    <property type="entry name" value="PAS domain"/>
    <property type="match status" value="3"/>
</dbReference>
<dbReference type="Pfam" id="PF00989">
    <property type="entry name" value="PAS"/>
    <property type="match status" value="1"/>
</dbReference>
<proteinExistence type="predicted"/>
<evidence type="ECO:0000313" key="15">
    <source>
        <dbReference type="Proteomes" id="UP001165069"/>
    </source>
</evidence>